<sequence>MSYKTVFSKTDIQTSILEQIRIAFESTANVAATLHGQRKIHQGSFGRRTSLFPSQKCCGAIPLESRLELAHAISLEQNPNVINYRSQALKILLINEQYCFPDFLVQTKEGAYEVHEVKPSIASLSTDDLNRFAKLSNLLHSMDITFKLIDHTDLPSESEISQLLYWYQRGHRFNWNTLEINYALRHLNFEEFYTSQQVYKTLESIGLKQELADYLFFHKKIKLRSENMNSRKVY</sequence>
<reference evidence="1 2" key="1">
    <citation type="journal article" date="2015" name="Int. J. Syst. Evol. Microbiol.">
        <title>Acinetobacter equi sp. nov. isolated from horse faeces.</title>
        <authorList>
            <person name="Poppel M.T."/>
            <person name="Skiebe E."/>
            <person name="Laue M."/>
            <person name="Bergmann H."/>
            <person name="Ebersberger I."/>
            <person name="Garn T."/>
            <person name="Fruth A."/>
            <person name="Baumgardt S."/>
            <person name="Busse H.J."/>
            <person name="Wilharm G."/>
        </authorList>
    </citation>
    <scope>NUCLEOTIDE SEQUENCE [LARGE SCALE GENOMIC DNA]</scope>
    <source>
        <strain evidence="1 2">114</strain>
    </source>
</reference>
<gene>
    <name evidence="1" type="ORF">AOY20_01030</name>
</gene>
<evidence type="ECO:0000313" key="2">
    <source>
        <dbReference type="Proteomes" id="UP000064939"/>
    </source>
</evidence>
<dbReference type="EMBL" id="CP012808">
    <property type="protein sequence ID" value="ALH94237.1"/>
    <property type="molecule type" value="Genomic_DNA"/>
</dbReference>
<name>A0A0N9VW24_9GAMM</name>
<protein>
    <recommendedName>
        <fullName evidence="3">TnsA endonuclease N-terminal domain-containing protein</fullName>
    </recommendedName>
</protein>
<accession>A0A0N9VW24</accession>
<dbReference type="KEGG" id="aei:AOY20_01030"/>
<proteinExistence type="predicted"/>
<keyword evidence="2" id="KW-1185">Reference proteome</keyword>
<evidence type="ECO:0008006" key="3">
    <source>
        <dbReference type="Google" id="ProtNLM"/>
    </source>
</evidence>
<dbReference type="STRING" id="1324350.AOY20_01030"/>
<dbReference type="Proteomes" id="UP000064939">
    <property type="component" value="Chromosome"/>
</dbReference>
<dbReference type="RefSeq" id="WP_054580153.1">
    <property type="nucleotide sequence ID" value="NZ_CP012808.1"/>
</dbReference>
<dbReference type="AlphaFoldDB" id="A0A0N9VW24"/>
<evidence type="ECO:0000313" key="1">
    <source>
        <dbReference type="EMBL" id="ALH94237.1"/>
    </source>
</evidence>
<dbReference type="OrthoDB" id="509902at2"/>
<organism evidence="1 2">
    <name type="scientific">Acinetobacter equi</name>
    <dbReference type="NCBI Taxonomy" id="1324350"/>
    <lineage>
        <taxon>Bacteria</taxon>
        <taxon>Pseudomonadati</taxon>
        <taxon>Pseudomonadota</taxon>
        <taxon>Gammaproteobacteria</taxon>
        <taxon>Moraxellales</taxon>
        <taxon>Moraxellaceae</taxon>
        <taxon>Acinetobacter</taxon>
    </lineage>
</organism>